<accession>A0A1I7S9L8</accession>
<dbReference type="AlphaFoldDB" id="A0A1I7S9L8"/>
<dbReference type="EMBL" id="CAJFCV020000006">
    <property type="protein sequence ID" value="CAG9131938.1"/>
    <property type="molecule type" value="Genomic_DNA"/>
</dbReference>
<reference evidence="2" key="2">
    <citation type="submission" date="2020-09" db="EMBL/GenBank/DDBJ databases">
        <authorList>
            <person name="Kikuchi T."/>
        </authorList>
    </citation>
    <scope>NUCLEOTIDE SEQUENCE</scope>
    <source>
        <strain evidence="2">Ka4C1</strain>
    </source>
</reference>
<evidence type="ECO:0000313" key="4">
    <source>
        <dbReference type="Proteomes" id="UP000659654"/>
    </source>
</evidence>
<evidence type="ECO:0000313" key="5">
    <source>
        <dbReference type="WBParaSite" id="BXY_0971500.1"/>
    </source>
</evidence>
<sequence>MEKENKDPYAEIREIFNNFFKLRPVAEGFRSHPPHHGGAFNPTRLFGGQATAQAYLAATKIRQGFVPLRMSSTFLRPGVVQDPYDYVPSHASFGSYHLGLDCVQNGKVMNSVHFRMTSSKFFRREASQPISFINTTNIPCPLSVPECSPFLATVVMDQWLERHGFQPQFKKFNFARGSIFEMRLIRFFDFKVSKSQTTLLWMRLSKTVREFPVPTKMMIPLVFSDFIIGLPIDTIADASPGEKLGVMSSMEHQVVFHSDEFDPTDFFLIEQMIEFATDMVKIQGKIATKEGKPVLSFTQQAFFQDLIPNEPLKSVPRL</sequence>
<name>A0A1I7S9L8_BURXY</name>
<dbReference type="InterPro" id="IPR029069">
    <property type="entry name" value="HotDog_dom_sf"/>
</dbReference>
<evidence type="ECO:0000313" key="2">
    <source>
        <dbReference type="EMBL" id="CAD5235505.1"/>
    </source>
</evidence>
<dbReference type="PANTHER" id="PTHR11066">
    <property type="entry name" value="ACYL-COA THIOESTERASE"/>
    <property type="match status" value="1"/>
</dbReference>
<dbReference type="InterPro" id="IPR042171">
    <property type="entry name" value="Acyl-CoA_hotdog"/>
</dbReference>
<dbReference type="SMR" id="A0A1I7S9L8"/>
<dbReference type="Proteomes" id="UP000582659">
    <property type="component" value="Unassembled WGS sequence"/>
</dbReference>
<dbReference type="Gene3D" id="2.40.160.210">
    <property type="entry name" value="Acyl-CoA thioesterase, double hotdog domain"/>
    <property type="match status" value="1"/>
</dbReference>
<evidence type="ECO:0000313" key="3">
    <source>
        <dbReference type="Proteomes" id="UP000095284"/>
    </source>
</evidence>
<dbReference type="Proteomes" id="UP000095284">
    <property type="component" value="Unplaced"/>
</dbReference>
<dbReference type="Proteomes" id="UP000659654">
    <property type="component" value="Unassembled WGS sequence"/>
</dbReference>
<dbReference type="OrthoDB" id="5852909at2759"/>
<evidence type="ECO:0000256" key="1">
    <source>
        <dbReference type="ARBA" id="ARBA00006538"/>
    </source>
</evidence>
<gene>
    <name evidence="2" type="ORF">BXYJ_LOCUS15596</name>
</gene>
<dbReference type="WBParaSite" id="BXY_0971500.1">
    <property type="protein sequence ID" value="BXY_0971500.1"/>
    <property type="gene ID" value="BXY_0971500"/>
</dbReference>
<dbReference type="SUPFAM" id="SSF54637">
    <property type="entry name" value="Thioesterase/thiol ester dehydrase-isomerase"/>
    <property type="match status" value="2"/>
</dbReference>
<protein>
    <submittedName>
        <fullName evidence="2">(pine wood nematode) hypothetical protein</fullName>
    </submittedName>
</protein>
<dbReference type="GO" id="GO:0009062">
    <property type="term" value="P:fatty acid catabolic process"/>
    <property type="evidence" value="ECO:0007669"/>
    <property type="project" value="TreeGrafter"/>
</dbReference>
<dbReference type="EMBL" id="CAJFDI010000006">
    <property type="protein sequence ID" value="CAD5235505.1"/>
    <property type="molecule type" value="Genomic_DNA"/>
</dbReference>
<dbReference type="GO" id="GO:0006637">
    <property type="term" value="P:acyl-CoA metabolic process"/>
    <property type="evidence" value="ECO:0007669"/>
    <property type="project" value="InterPro"/>
</dbReference>
<dbReference type="GO" id="GO:0005782">
    <property type="term" value="C:peroxisomal matrix"/>
    <property type="evidence" value="ECO:0007669"/>
    <property type="project" value="TreeGrafter"/>
</dbReference>
<comment type="similarity">
    <text evidence="1">Belongs to the C/M/P thioester hydrolase family.</text>
</comment>
<dbReference type="InterPro" id="IPR003703">
    <property type="entry name" value="Acyl_CoA_thio"/>
</dbReference>
<keyword evidence="4" id="KW-1185">Reference proteome</keyword>
<proteinExistence type="inferred from homology"/>
<dbReference type="GO" id="GO:0047617">
    <property type="term" value="F:fatty acyl-CoA hydrolase activity"/>
    <property type="evidence" value="ECO:0007669"/>
    <property type="project" value="InterPro"/>
</dbReference>
<organism evidence="3 5">
    <name type="scientific">Bursaphelenchus xylophilus</name>
    <name type="common">Pinewood nematode worm</name>
    <name type="synonym">Aphelenchoides xylophilus</name>
    <dbReference type="NCBI Taxonomy" id="6326"/>
    <lineage>
        <taxon>Eukaryota</taxon>
        <taxon>Metazoa</taxon>
        <taxon>Ecdysozoa</taxon>
        <taxon>Nematoda</taxon>
        <taxon>Chromadorea</taxon>
        <taxon>Rhabditida</taxon>
        <taxon>Tylenchina</taxon>
        <taxon>Tylenchomorpha</taxon>
        <taxon>Aphelenchoidea</taxon>
        <taxon>Aphelenchoididae</taxon>
        <taxon>Bursaphelenchus</taxon>
    </lineage>
</organism>
<reference evidence="5" key="1">
    <citation type="submission" date="2016-11" db="UniProtKB">
        <authorList>
            <consortium name="WormBaseParasite"/>
        </authorList>
    </citation>
    <scope>IDENTIFICATION</scope>
</reference>
<dbReference type="PANTHER" id="PTHR11066:SF66">
    <property type="entry name" value="THIOESTERASE_THIOL ESTER DEHYDRASE-ISOMERASE"/>
    <property type="match status" value="1"/>
</dbReference>